<dbReference type="RefSeq" id="WP_268050279.1">
    <property type="nucleotide sequence ID" value="NZ_JAPQES010000004.1"/>
</dbReference>
<proteinExistence type="predicted"/>
<dbReference type="InterPro" id="IPR022525">
    <property type="entry name" value="GNAT_AblB"/>
</dbReference>
<dbReference type="SUPFAM" id="SSF55729">
    <property type="entry name" value="Acyl-CoA N-acyltransferases (Nat)"/>
    <property type="match status" value="1"/>
</dbReference>
<dbReference type="NCBIfam" id="TIGR03827">
    <property type="entry name" value="GNAT_ablB"/>
    <property type="match status" value="1"/>
</dbReference>
<evidence type="ECO:0000313" key="3">
    <source>
        <dbReference type="Proteomes" id="UP001079657"/>
    </source>
</evidence>
<dbReference type="Gene3D" id="3.40.630.30">
    <property type="match status" value="1"/>
</dbReference>
<comment type="caution">
    <text evidence="2">The sequence shown here is derived from an EMBL/GenBank/DDBJ whole genome shotgun (WGS) entry which is preliminary data.</text>
</comment>
<evidence type="ECO:0000313" key="2">
    <source>
        <dbReference type="EMBL" id="MCY6371416.1"/>
    </source>
</evidence>
<dbReference type="CDD" id="cd04301">
    <property type="entry name" value="NAT_SF"/>
    <property type="match status" value="1"/>
</dbReference>
<dbReference type="Proteomes" id="UP001079657">
    <property type="component" value="Unassembled WGS sequence"/>
</dbReference>
<dbReference type="InterPro" id="IPR016181">
    <property type="entry name" value="Acyl_CoA_acyltransferase"/>
</dbReference>
<protein>
    <submittedName>
        <fullName evidence="2">Beta-lysine N-acetyltransferase</fullName>
    </submittedName>
</protein>
<keyword evidence="3" id="KW-1185">Reference proteome</keyword>
<accession>A0ABT4CTQ0</accession>
<dbReference type="Pfam" id="PF00583">
    <property type="entry name" value="Acetyltransf_1"/>
    <property type="match status" value="1"/>
</dbReference>
<feature type="domain" description="N-acetyltransferase" evidence="1">
    <location>
        <begin position="127"/>
        <end position="264"/>
    </location>
</feature>
<dbReference type="InterPro" id="IPR000182">
    <property type="entry name" value="GNAT_dom"/>
</dbReference>
<dbReference type="PROSITE" id="PS51186">
    <property type="entry name" value="GNAT"/>
    <property type="match status" value="1"/>
</dbReference>
<organism evidence="2 3">
    <name type="scientific">Clostridium ganghwense</name>
    <dbReference type="NCBI Taxonomy" id="312089"/>
    <lineage>
        <taxon>Bacteria</taxon>
        <taxon>Bacillati</taxon>
        <taxon>Bacillota</taxon>
        <taxon>Clostridia</taxon>
        <taxon>Eubacteriales</taxon>
        <taxon>Clostridiaceae</taxon>
        <taxon>Clostridium</taxon>
    </lineage>
</organism>
<evidence type="ECO:0000259" key="1">
    <source>
        <dbReference type="PROSITE" id="PS51186"/>
    </source>
</evidence>
<gene>
    <name evidence="2" type="primary">ablB</name>
    <name evidence="2" type="ORF">OXH55_12270</name>
</gene>
<sequence length="277" mass="32424">MNNVITKIGKSIIQHDKENNRIYLMKMHEDDICYITNALEDLAREKKYTKVIAKVPFNIKSIFVEKGYSIEAVIPKFYKGKEAGTFIAKYFSKDRREKKDKEIIECVLNKAIEKSNEKNEYILSEEFNYRKAHKKDAEAIAKFYENIFETYPFPVYNYKYIEETIKDNIVYFTIWKDDKLVAVSSSEMDEEKLNVEMTDFGVLPQYRGKGFAVYLLEKMEEEMKSRGIKMAYSIARAVSFGMNVTFSKKEYTFAGTLVNNTNISGGIESMNVWYKEI</sequence>
<dbReference type="EMBL" id="JAPQES010000004">
    <property type="protein sequence ID" value="MCY6371416.1"/>
    <property type="molecule type" value="Genomic_DNA"/>
</dbReference>
<reference evidence="2" key="1">
    <citation type="submission" date="2022-12" db="EMBL/GenBank/DDBJ databases">
        <authorList>
            <person name="Wang J."/>
        </authorList>
    </citation>
    <scope>NUCLEOTIDE SEQUENCE</scope>
    <source>
        <strain evidence="2">HY-42-06</strain>
    </source>
</reference>
<name>A0ABT4CTQ0_9CLOT</name>